<dbReference type="InterPro" id="IPR001638">
    <property type="entry name" value="Solute-binding_3/MltF_N"/>
</dbReference>
<evidence type="ECO:0000259" key="1">
    <source>
        <dbReference type="SMART" id="SM00062"/>
    </source>
</evidence>
<dbReference type="PANTHER" id="PTHR38834:SF3">
    <property type="entry name" value="SOLUTE-BINDING PROTEIN FAMILY 3_N-TERMINAL DOMAIN-CONTAINING PROTEIN"/>
    <property type="match status" value="1"/>
</dbReference>
<gene>
    <name evidence="2" type="ORF">L2740_17645</name>
</gene>
<evidence type="ECO:0000313" key="3">
    <source>
        <dbReference type="Proteomes" id="UP001139293"/>
    </source>
</evidence>
<keyword evidence="3" id="KW-1185">Reference proteome</keyword>
<organism evidence="2 3">
    <name type="scientific">Shewanella pneumatophori</name>
    <dbReference type="NCBI Taxonomy" id="314092"/>
    <lineage>
        <taxon>Bacteria</taxon>
        <taxon>Pseudomonadati</taxon>
        <taxon>Pseudomonadota</taxon>
        <taxon>Gammaproteobacteria</taxon>
        <taxon>Alteromonadales</taxon>
        <taxon>Shewanellaceae</taxon>
        <taxon>Shewanella</taxon>
    </lineage>
</organism>
<accession>A0A9X2CEK5</accession>
<comment type="caution">
    <text evidence="2">The sequence shown here is derived from an EMBL/GenBank/DDBJ whole genome shotgun (WGS) entry which is preliminary data.</text>
</comment>
<protein>
    <submittedName>
        <fullName evidence="2">Transporter substrate-binding domain-containing protein</fullName>
    </submittedName>
</protein>
<dbReference type="RefSeq" id="WP_248951388.1">
    <property type="nucleotide sequence ID" value="NZ_JAKILB010000014.1"/>
</dbReference>
<name>A0A9X2CEK5_9GAMM</name>
<dbReference type="Proteomes" id="UP001139293">
    <property type="component" value="Unassembled WGS sequence"/>
</dbReference>
<reference evidence="2" key="1">
    <citation type="submission" date="2022-01" db="EMBL/GenBank/DDBJ databases">
        <title>Whole genome-based taxonomy of the Shewanellaceae.</title>
        <authorList>
            <person name="Martin-Rodriguez A.J."/>
        </authorList>
    </citation>
    <scope>NUCLEOTIDE SEQUENCE</scope>
    <source>
        <strain evidence="2">KCTC 23973</strain>
    </source>
</reference>
<dbReference type="EMBL" id="JAKILB010000014">
    <property type="protein sequence ID" value="MCL1140358.1"/>
    <property type="molecule type" value="Genomic_DNA"/>
</dbReference>
<feature type="domain" description="Solute-binding protein family 3/N-terminal" evidence="1">
    <location>
        <begin position="70"/>
        <end position="287"/>
    </location>
</feature>
<dbReference type="Gene3D" id="3.40.190.10">
    <property type="entry name" value="Periplasmic binding protein-like II"/>
    <property type="match status" value="2"/>
</dbReference>
<evidence type="ECO:0000313" key="2">
    <source>
        <dbReference type="EMBL" id="MCL1140358.1"/>
    </source>
</evidence>
<dbReference type="SMART" id="SM00062">
    <property type="entry name" value="PBPb"/>
    <property type="match status" value="1"/>
</dbReference>
<sequence length="289" mass="32219">MSFVSLVLLKAFSSKIAPIAEIGTRASLMMVILIAFSSFAYAETIVSAATRDNAPVISSMKSEVKPAVRPLQILTYEAAPFAFVKQGKEQGLLVELIAEMFARAQLDYQLTFMPLKRGLLKTLHSAQHCITPIERTQEREASYRWISPMLISRYGLYSSSQQKIHLASLSDAKSLTIGSYLGSGIAEYLMDLGYEVELASLRSQNIKKLQYNRIDLMASELMSARSDMDLYGVELGEPELIFYTSIRAMACNVNLDTKIKNRLDSALLAMYQDGFIDALYAEYGVRISL</sequence>
<dbReference type="SUPFAM" id="SSF53850">
    <property type="entry name" value="Periplasmic binding protein-like II"/>
    <property type="match status" value="1"/>
</dbReference>
<dbReference type="Pfam" id="PF00497">
    <property type="entry name" value="SBP_bac_3"/>
    <property type="match status" value="1"/>
</dbReference>
<dbReference type="AlphaFoldDB" id="A0A9X2CEK5"/>
<proteinExistence type="predicted"/>
<dbReference type="PANTHER" id="PTHR38834">
    <property type="entry name" value="PERIPLASMIC SUBSTRATE BINDING PROTEIN FAMILY 3"/>
    <property type="match status" value="1"/>
</dbReference>